<evidence type="ECO:0000313" key="2">
    <source>
        <dbReference type="Proteomes" id="UP000317429"/>
    </source>
</evidence>
<dbReference type="InterPro" id="IPR008984">
    <property type="entry name" value="SMAD_FHA_dom_sf"/>
</dbReference>
<accession>A0A518DIF3</accession>
<gene>
    <name evidence="1" type="ORF">Pla175_46020</name>
</gene>
<dbReference type="EMBL" id="CP036291">
    <property type="protein sequence ID" value="QDU91182.1"/>
    <property type="molecule type" value="Genomic_DNA"/>
</dbReference>
<protein>
    <recommendedName>
        <fullName evidence="3">FHA domain-containing protein</fullName>
    </recommendedName>
</protein>
<reference evidence="1 2" key="1">
    <citation type="submission" date="2019-02" db="EMBL/GenBank/DDBJ databases">
        <title>Deep-cultivation of Planctomycetes and their phenomic and genomic characterization uncovers novel biology.</title>
        <authorList>
            <person name="Wiegand S."/>
            <person name="Jogler M."/>
            <person name="Boedeker C."/>
            <person name="Pinto D."/>
            <person name="Vollmers J."/>
            <person name="Rivas-Marin E."/>
            <person name="Kohn T."/>
            <person name="Peeters S.H."/>
            <person name="Heuer A."/>
            <person name="Rast P."/>
            <person name="Oberbeckmann S."/>
            <person name="Bunk B."/>
            <person name="Jeske O."/>
            <person name="Meyerdierks A."/>
            <person name="Storesund J.E."/>
            <person name="Kallscheuer N."/>
            <person name="Luecker S."/>
            <person name="Lage O.M."/>
            <person name="Pohl T."/>
            <person name="Merkel B.J."/>
            <person name="Hornburger P."/>
            <person name="Mueller R.-W."/>
            <person name="Bruemmer F."/>
            <person name="Labrenz M."/>
            <person name="Spormann A.M."/>
            <person name="Op den Camp H."/>
            <person name="Overmann J."/>
            <person name="Amann R."/>
            <person name="Jetten M.S.M."/>
            <person name="Mascher T."/>
            <person name="Medema M.H."/>
            <person name="Devos D.P."/>
            <person name="Kaster A.-K."/>
            <person name="Ovreas L."/>
            <person name="Rohde M."/>
            <person name="Galperin M.Y."/>
            <person name="Jogler C."/>
        </authorList>
    </citation>
    <scope>NUCLEOTIDE SEQUENCE [LARGE SCALE GENOMIC DNA]</scope>
    <source>
        <strain evidence="1 2">Pla175</strain>
    </source>
</reference>
<evidence type="ECO:0008006" key="3">
    <source>
        <dbReference type="Google" id="ProtNLM"/>
    </source>
</evidence>
<dbReference type="KEGG" id="pnd:Pla175_46020"/>
<organism evidence="1 2">
    <name type="scientific">Pirellulimonas nuda</name>
    <dbReference type="NCBI Taxonomy" id="2528009"/>
    <lineage>
        <taxon>Bacteria</taxon>
        <taxon>Pseudomonadati</taxon>
        <taxon>Planctomycetota</taxon>
        <taxon>Planctomycetia</taxon>
        <taxon>Pirellulales</taxon>
        <taxon>Lacipirellulaceae</taxon>
        <taxon>Pirellulimonas</taxon>
    </lineage>
</organism>
<dbReference type="CDD" id="cd00060">
    <property type="entry name" value="FHA"/>
    <property type="match status" value="1"/>
</dbReference>
<dbReference type="AlphaFoldDB" id="A0A518DIF3"/>
<dbReference type="Gene3D" id="2.60.200.20">
    <property type="match status" value="1"/>
</dbReference>
<dbReference type="Proteomes" id="UP000317429">
    <property type="component" value="Chromosome"/>
</dbReference>
<sequence length="296" mass="31947">MLAWRFQSDRARREAIEHKMHAAASAQQWSEVLLQADALARLSPSDRLAARMKRKAWEQVGLSLTQTHRPDSGVTPLHHSAYPLAHDAMALAPESMQGDSSANRRMLWIDAVGGYQLLLDSEILIGQPPGADAAGQGPPGLQILADISRRHAVLRREAGAYVLEPLSEVKIDGRTLTGPTTLSGDCVVTLGPVRLRIARPHALSATVRVTIESGHRTVPAADGVLLLGESCVLGPKPHSHIRCPGWRNELIVYRQGDRLCCRSGSELSVDGRPTSGPAELSAGTRIEGQDFALSIE</sequence>
<name>A0A518DIF3_9BACT</name>
<dbReference type="SUPFAM" id="SSF49879">
    <property type="entry name" value="SMAD/FHA domain"/>
    <property type="match status" value="1"/>
</dbReference>
<keyword evidence="2" id="KW-1185">Reference proteome</keyword>
<evidence type="ECO:0000313" key="1">
    <source>
        <dbReference type="EMBL" id="QDU91182.1"/>
    </source>
</evidence>
<proteinExistence type="predicted"/>
<dbReference type="OrthoDB" id="260494at2"/>